<evidence type="ECO:0000313" key="1">
    <source>
        <dbReference type="EMBL" id="MCY1077035.1"/>
    </source>
</evidence>
<dbReference type="RefSeq" id="WP_267535889.1">
    <property type="nucleotide sequence ID" value="NZ_JAPNKA010000001.1"/>
</dbReference>
<dbReference type="Gene3D" id="2.130.10.10">
    <property type="entry name" value="YVTN repeat-like/Quinoprotein amine dehydrogenase"/>
    <property type="match status" value="1"/>
</dbReference>
<protein>
    <recommendedName>
        <fullName evidence="3">WD40 repeat domain-containing protein</fullName>
    </recommendedName>
</protein>
<reference evidence="1 2" key="1">
    <citation type="submission" date="2022-11" db="EMBL/GenBank/DDBJ databases">
        <title>Minimal conservation of predation-associated metabolite biosynthetic gene clusters underscores biosynthetic potential of Myxococcota including descriptions for ten novel species: Archangium lansinium sp. nov., Myxococcus landrumus sp. nov., Nannocystis bai.</title>
        <authorList>
            <person name="Ahearne A."/>
            <person name="Stevens C."/>
            <person name="Phillips K."/>
        </authorList>
    </citation>
    <scope>NUCLEOTIDE SEQUENCE [LARGE SCALE GENOMIC DNA]</scope>
    <source>
        <strain evidence="1 2">MIWBW</strain>
    </source>
</reference>
<dbReference type="InterPro" id="IPR015943">
    <property type="entry name" value="WD40/YVTN_repeat-like_dom_sf"/>
</dbReference>
<keyword evidence="2" id="KW-1185">Reference proteome</keyword>
<dbReference type="EMBL" id="JAPNKA010000001">
    <property type="protein sequence ID" value="MCY1077035.1"/>
    <property type="molecule type" value="Genomic_DNA"/>
</dbReference>
<evidence type="ECO:0000313" key="2">
    <source>
        <dbReference type="Proteomes" id="UP001207654"/>
    </source>
</evidence>
<comment type="caution">
    <text evidence="1">The sequence shown here is derived from an EMBL/GenBank/DDBJ whole genome shotgun (WGS) entry which is preliminary data.</text>
</comment>
<accession>A0ABT4A5Z0</accession>
<proteinExistence type="predicted"/>
<dbReference type="SUPFAM" id="SSF69322">
    <property type="entry name" value="Tricorn protease domain 2"/>
    <property type="match status" value="1"/>
</dbReference>
<sequence length="714" mass="79867">MPGHFANLSLLVRSSDEELALLVAQSDFGNFVADRDLPLLRERLLRLERERGVTELHRRVSEKVLGAGARLVETPRYAGPLRAFSLSPCGRYLAIASQRDEGKSSLNGVLRIWELAMGCVVDAVAFEGNVGGWRESSTLQWSPSGSWLGVTFDYAIVGVMRAFAGTRPSFTVDVTRRWGSPPPWSVINPEHVVNQGHPPAWCWSPDEKALFISTRGPDHARGCIVPFKDGQAVREDSEGVRWCPARLGGEHSKTYPLTWVRWSPDGSRVFGHCKDSCDWWERDSVRDDYYDFVSVTDVQSGNLQFASEDVTFPLAFSPDGAFLAHGRKRPVLADGRTGQPVAELSEQLAPCDLEAEGFVWSQDGRRLAVISNLGSHPDDDDPLLPPLDHEHPAVFVFDEGRFRFHLKMESYWFAGTRNPDLQCWAWSPDGSMGACLDERRIMVWELGAAPRLLRRIENVGRVVGLVWGADNTLVGLGDEEIAFWDVSDGHLRAHHSFAREPGHAPPPESWNPCPEGRAQGLPTKQGWAFTRVLPDGTVVCPPEVREQLAPRLMFAVEERHAWPWRWAVGTRHTRLEDWPSHSVAGAPVQAAPFAEHRIHVPEGETAEQAKARRAEWGPLERYQAPTLPASHYRADPVFTRGPTLCRDNLAPYVGRVMLVCAYDAWLRYYTATLLEVTADGMLLHTEEPGHRVTDRIRPFDSILWMGPAVPLRGP</sequence>
<evidence type="ECO:0008006" key="3">
    <source>
        <dbReference type="Google" id="ProtNLM"/>
    </source>
</evidence>
<dbReference type="Proteomes" id="UP001207654">
    <property type="component" value="Unassembled WGS sequence"/>
</dbReference>
<dbReference type="SUPFAM" id="SSF50969">
    <property type="entry name" value="YVTN repeat-like/Quinoprotein amine dehydrogenase"/>
    <property type="match status" value="1"/>
</dbReference>
<name>A0ABT4A5Z0_9BACT</name>
<organism evidence="1 2">
    <name type="scientific">Archangium lansingense</name>
    <dbReference type="NCBI Taxonomy" id="2995310"/>
    <lineage>
        <taxon>Bacteria</taxon>
        <taxon>Pseudomonadati</taxon>
        <taxon>Myxococcota</taxon>
        <taxon>Myxococcia</taxon>
        <taxon>Myxococcales</taxon>
        <taxon>Cystobacterineae</taxon>
        <taxon>Archangiaceae</taxon>
        <taxon>Archangium</taxon>
    </lineage>
</organism>
<dbReference type="InterPro" id="IPR011044">
    <property type="entry name" value="Quino_amine_DH_bsu"/>
</dbReference>
<gene>
    <name evidence="1" type="ORF">OV287_21370</name>
</gene>